<dbReference type="Proteomes" id="UP000319619">
    <property type="component" value="Unassembled WGS sequence"/>
</dbReference>
<accession>A0A532V2S9</accession>
<dbReference type="PANTHER" id="PTHR42978:SF6">
    <property type="entry name" value="QUORUM-QUENCHING LACTONASE YTNP-RELATED"/>
    <property type="match status" value="1"/>
</dbReference>
<dbReference type="PANTHER" id="PTHR42978">
    <property type="entry name" value="QUORUM-QUENCHING LACTONASE YTNP-RELATED-RELATED"/>
    <property type="match status" value="1"/>
</dbReference>
<dbReference type="SMART" id="SM00849">
    <property type="entry name" value="Lactamase_B"/>
    <property type="match status" value="1"/>
</dbReference>
<evidence type="ECO:0000313" key="7">
    <source>
        <dbReference type="Proteomes" id="UP000319619"/>
    </source>
</evidence>
<sequence>MELGSFKIDILHDGYFKLDGGAMFGVVPKQVWDRLEPADDRNRIKLASNPTLVRTGDHTILIDTGLGDKYGPSSLDHYEIELPRYLTAELHRLGLEPENVDYVINTHLHFDHIGGNTVRNEAGDFIPAFPNAKYVMQKAEYEDAMSPGPRTKASYNPDDIVPLQESGQIHLIDGDTEVVPGIRMRVTGGHTRSHSIVEIEAEGQKALFLADLIPTSSHIRVPYVMGYDLFPADTATYKEELFKEAVEGDYILIFEHSPHVKAGRVRFDGDEIRFIAEPYA</sequence>
<keyword evidence="3 6" id="KW-0378">Hydrolase</keyword>
<dbReference type="InterPro" id="IPR001279">
    <property type="entry name" value="Metallo-B-lactamas"/>
</dbReference>
<dbReference type="InterPro" id="IPR051013">
    <property type="entry name" value="MBL_superfamily_lactonases"/>
</dbReference>
<protein>
    <submittedName>
        <fullName evidence="6">MBL fold metallo-hydrolase</fullName>
    </submittedName>
</protein>
<feature type="domain" description="Metallo-beta-lactamase" evidence="5">
    <location>
        <begin position="47"/>
        <end position="256"/>
    </location>
</feature>
<dbReference type="CDD" id="cd16281">
    <property type="entry name" value="metallo-hydrolase-like_MBL-fold"/>
    <property type="match status" value="1"/>
</dbReference>
<dbReference type="AlphaFoldDB" id="A0A532V2S9"/>
<reference evidence="6 7" key="1">
    <citation type="submission" date="2017-06" db="EMBL/GenBank/DDBJ databases">
        <title>Novel microbial phyla capable of carbon fixation and sulfur reduction in deep-sea sediments.</title>
        <authorList>
            <person name="Huang J."/>
            <person name="Baker B."/>
            <person name="Wang Y."/>
        </authorList>
    </citation>
    <scope>NUCLEOTIDE SEQUENCE [LARGE SCALE GENOMIC DNA]</scope>
    <source>
        <strain evidence="6">B3_LCP</strain>
    </source>
</reference>
<keyword evidence="2" id="KW-0479">Metal-binding</keyword>
<evidence type="ECO:0000256" key="3">
    <source>
        <dbReference type="ARBA" id="ARBA00022801"/>
    </source>
</evidence>
<name>A0A532V2S9_UNCL8</name>
<proteinExistence type="inferred from homology"/>
<dbReference type="GO" id="GO:0016787">
    <property type="term" value="F:hydrolase activity"/>
    <property type="evidence" value="ECO:0007669"/>
    <property type="project" value="UniProtKB-KW"/>
</dbReference>
<comment type="similarity">
    <text evidence="1">Belongs to the metallo-beta-lactamase superfamily.</text>
</comment>
<evidence type="ECO:0000256" key="4">
    <source>
        <dbReference type="ARBA" id="ARBA00022833"/>
    </source>
</evidence>
<comment type="caution">
    <text evidence="6">The sequence shown here is derived from an EMBL/GenBank/DDBJ whole genome shotgun (WGS) entry which is preliminary data.</text>
</comment>
<evidence type="ECO:0000313" key="6">
    <source>
        <dbReference type="EMBL" id="TKJ41516.1"/>
    </source>
</evidence>
<gene>
    <name evidence="6" type="ORF">CEE37_02845</name>
</gene>
<dbReference type="GO" id="GO:0046872">
    <property type="term" value="F:metal ion binding"/>
    <property type="evidence" value="ECO:0007669"/>
    <property type="project" value="UniProtKB-KW"/>
</dbReference>
<dbReference type="Pfam" id="PF00753">
    <property type="entry name" value="Lactamase_B"/>
    <property type="match status" value="1"/>
</dbReference>
<evidence type="ECO:0000256" key="1">
    <source>
        <dbReference type="ARBA" id="ARBA00007749"/>
    </source>
</evidence>
<organism evidence="6 7">
    <name type="scientific">candidate division LCP-89 bacterium B3_LCP</name>
    <dbReference type="NCBI Taxonomy" id="2012998"/>
    <lineage>
        <taxon>Bacteria</taxon>
        <taxon>Pseudomonadati</taxon>
        <taxon>Bacteria division LCP-89</taxon>
    </lineage>
</organism>
<dbReference type="EMBL" id="NJBN01000002">
    <property type="protein sequence ID" value="TKJ41516.1"/>
    <property type="molecule type" value="Genomic_DNA"/>
</dbReference>
<keyword evidence="4" id="KW-0862">Zinc</keyword>
<dbReference type="SUPFAM" id="SSF56281">
    <property type="entry name" value="Metallo-hydrolase/oxidoreductase"/>
    <property type="match status" value="1"/>
</dbReference>
<dbReference type="Gene3D" id="3.60.15.10">
    <property type="entry name" value="Ribonuclease Z/Hydroxyacylglutathione hydrolase-like"/>
    <property type="match status" value="1"/>
</dbReference>
<evidence type="ECO:0000259" key="5">
    <source>
        <dbReference type="SMART" id="SM00849"/>
    </source>
</evidence>
<dbReference type="InterPro" id="IPR036866">
    <property type="entry name" value="RibonucZ/Hydroxyglut_hydro"/>
</dbReference>
<evidence type="ECO:0000256" key="2">
    <source>
        <dbReference type="ARBA" id="ARBA00022723"/>
    </source>
</evidence>